<gene>
    <name evidence="1" type="ORF">VFH_VI155520</name>
</gene>
<keyword evidence="2" id="KW-1185">Reference proteome</keyword>
<organism evidence="1 2">
    <name type="scientific">Vicia faba</name>
    <name type="common">Broad bean</name>
    <name type="synonym">Faba vulgaris</name>
    <dbReference type="NCBI Taxonomy" id="3906"/>
    <lineage>
        <taxon>Eukaryota</taxon>
        <taxon>Viridiplantae</taxon>
        <taxon>Streptophyta</taxon>
        <taxon>Embryophyta</taxon>
        <taxon>Tracheophyta</taxon>
        <taxon>Spermatophyta</taxon>
        <taxon>Magnoliopsida</taxon>
        <taxon>eudicotyledons</taxon>
        <taxon>Gunneridae</taxon>
        <taxon>Pentapetalae</taxon>
        <taxon>rosids</taxon>
        <taxon>fabids</taxon>
        <taxon>Fabales</taxon>
        <taxon>Fabaceae</taxon>
        <taxon>Papilionoideae</taxon>
        <taxon>50 kb inversion clade</taxon>
        <taxon>NPAAA clade</taxon>
        <taxon>Hologalegina</taxon>
        <taxon>IRL clade</taxon>
        <taxon>Fabeae</taxon>
        <taxon>Vicia</taxon>
    </lineage>
</organism>
<dbReference type="EMBL" id="OX451741">
    <property type="protein sequence ID" value="CAI8619118.1"/>
    <property type="molecule type" value="Genomic_DNA"/>
</dbReference>
<reference evidence="1 2" key="1">
    <citation type="submission" date="2023-01" db="EMBL/GenBank/DDBJ databases">
        <authorList>
            <person name="Kreplak J."/>
        </authorList>
    </citation>
    <scope>NUCLEOTIDE SEQUENCE [LARGE SCALE GENOMIC DNA]</scope>
</reference>
<proteinExistence type="predicted"/>
<protein>
    <submittedName>
        <fullName evidence="1">Uncharacterized protein</fullName>
    </submittedName>
</protein>
<sequence length="119" mass="13415">MESESHSFPSVNGGFKSGVIILSGDSKMEESFGESLSDEAFSMNTLESMFPMKSDEIEVSLQRRERVSRFVQTYQESVGHDPINAKISRHLECEGKHDIVSWVNPCDHHRADALTRRGL</sequence>
<dbReference type="Proteomes" id="UP001157006">
    <property type="component" value="Chromosome 6"/>
</dbReference>
<dbReference type="AlphaFoldDB" id="A0AAV1BA18"/>
<accession>A0AAV1BA18</accession>
<name>A0AAV1BA18_VICFA</name>
<evidence type="ECO:0000313" key="2">
    <source>
        <dbReference type="Proteomes" id="UP001157006"/>
    </source>
</evidence>
<evidence type="ECO:0000313" key="1">
    <source>
        <dbReference type="EMBL" id="CAI8619118.1"/>
    </source>
</evidence>